<dbReference type="RefSeq" id="WP_008088402.1">
    <property type="nucleotide sequence ID" value="NZ_AEUX02000005.1"/>
</dbReference>
<dbReference type="Proteomes" id="UP000003330">
    <property type="component" value="Unassembled WGS sequence"/>
</dbReference>
<sequence>MKKIGIDGLSQAVMEELTQYAKHSTRDIKTIVSEVAKATRDEISGNAPSKSGKYAKSWAVKKMSENSTSLNVTVHSKNRYQLTHLLEFGHAKRNGGRVDARPHIASAEEHAVQMMEERIKEVLSDR</sequence>
<dbReference type="AlphaFoldDB" id="G5K218"/>
<evidence type="ECO:0000313" key="2">
    <source>
        <dbReference type="Proteomes" id="UP000003330"/>
    </source>
</evidence>
<protein>
    <recommendedName>
        <fullName evidence="3">HK97 gp10 family phage protein</fullName>
    </recommendedName>
</protein>
<dbReference type="InterPro" id="IPR010064">
    <property type="entry name" value="HK97-gp10_tail"/>
</dbReference>
<organism evidence="1 2">
    <name type="scientific">Streptococcus ictaluri 707-05</name>
    <dbReference type="NCBI Taxonomy" id="764299"/>
    <lineage>
        <taxon>Bacteria</taxon>
        <taxon>Bacillati</taxon>
        <taxon>Bacillota</taxon>
        <taxon>Bacilli</taxon>
        <taxon>Lactobacillales</taxon>
        <taxon>Streptococcaceae</taxon>
        <taxon>Streptococcus</taxon>
    </lineage>
</organism>
<gene>
    <name evidence="1" type="ORF">STRIC_2426</name>
</gene>
<evidence type="ECO:0000313" key="1">
    <source>
        <dbReference type="EMBL" id="EHI70175.1"/>
    </source>
</evidence>
<dbReference type="EMBL" id="AEUX02000005">
    <property type="protein sequence ID" value="EHI70175.1"/>
    <property type="molecule type" value="Genomic_DNA"/>
</dbReference>
<dbReference type="Pfam" id="PF04883">
    <property type="entry name" value="HK97-gp10_like"/>
    <property type="match status" value="1"/>
</dbReference>
<reference evidence="1 2" key="1">
    <citation type="journal article" date="2014" name="Int. J. Syst. Evol. Microbiol.">
        <title>Phylogenomics and the dynamic genome evolution of the genus Streptococcus.</title>
        <authorList>
            <consortium name="The Broad Institute Genome Sequencing Platform"/>
            <person name="Richards V.P."/>
            <person name="Palmer S.R."/>
            <person name="Pavinski Bitar P.D."/>
            <person name="Qin X."/>
            <person name="Weinstock G.M."/>
            <person name="Highlander S.K."/>
            <person name="Town C.D."/>
            <person name="Burne R.A."/>
            <person name="Stanhope M.J."/>
        </authorList>
    </citation>
    <scope>NUCLEOTIDE SEQUENCE [LARGE SCALE GENOMIC DNA]</scope>
    <source>
        <strain evidence="1 2">707-05</strain>
    </source>
</reference>
<dbReference type="STRING" id="764299.STRIC_2426"/>
<keyword evidence="2" id="KW-1185">Reference proteome</keyword>
<proteinExistence type="predicted"/>
<name>G5K218_9STRE</name>
<dbReference type="OrthoDB" id="1696709at2"/>
<dbReference type="eggNOG" id="ENOG5032Y56">
    <property type="taxonomic scope" value="Bacteria"/>
</dbReference>
<accession>G5K218</accession>
<evidence type="ECO:0008006" key="3">
    <source>
        <dbReference type="Google" id="ProtNLM"/>
    </source>
</evidence>
<comment type="caution">
    <text evidence="1">The sequence shown here is derived from an EMBL/GenBank/DDBJ whole genome shotgun (WGS) entry which is preliminary data.</text>
</comment>